<evidence type="ECO:0000256" key="1">
    <source>
        <dbReference type="SAM" id="Phobius"/>
    </source>
</evidence>
<evidence type="ECO:0000313" key="2">
    <source>
        <dbReference type="EMBL" id="MFC4653007.1"/>
    </source>
</evidence>
<sequence length="48" mass="5537">MSNWGIGLLSLSLLLIAYHTWYLGLPLLILSVIILFVTHKNKKKEEKK</sequence>
<organism evidence="2 3">
    <name type="scientific">Lactococcus nasutitermitis</name>
    <dbReference type="NCBI Taxonomy" id="1652957"/>
    <lineage>
        <taxon>Bacteria</taxon>
        <taxon>Bacillati</taxon>
        <taxon>Bacillota</taxon>
        <taxon>Bacilli</taxon>
        <taxon>Lactobacillales</taxon>
        <taxon>Streptococcaceae</taxon>
        <taxon>Lactococcus</taxon>
    </lineage>
</organism>
<keyword evidence="1" id="KW-0472">Membrane</keyword>
<gene>
    <name evidence="2" type="ORF">ACFO26_08810</name>
</gene>
<keyword evidence="1" id="KW-0812">Transmembrane</keyword>
<dbReference type="RefSeq" id="WP_213536737.1">
    <property type="nucleotide sequence ID" value="NZ_BOVQ01000009.1"/>
</dbReference>
<comment type="caution">
    <text evidence="2">The sequence shown here is derived from an EMBL/GenBank/DDBJ whole genome shotgun (WGS) entry which is preliminary data.</text>
</comment>
<evidence type="ECO:0000313" key="3">
    <source>
        <dbReference type="Proteomes" id="UP001595987"/>
    </source>
</evidence>
<dbReference type="EMBL" id="JBHSGD010000007">
    <property type="protein sequence ID" value="MFC4653007.1"/>
    <property type="molecule type" value="Genomic_DNA"/>
</dbReference>
<dbReference type="Proteomes" id="UP001595987">
    <property type="component" value="Unassembled WGS sequence"/>
</dbReference>
<accession>A0ABV9JEX0</accession>
<proteinExistence type="predicted"/>
<protein>
    <submittedName>
        <fullName evidence="2">Uncharacterized protein</fullName>
    </submittedName>
</protein>
<feature type="transmembrane region" description="Helical" evidence="1">
    <location>
        <begin position="20"/>
        <end position="38"/>
    </location>
</feature>
<reference evidence="3" key="1">
    <citation type="journal article" date="2019" name="Int. J. Syst. Evol. Microbiol.">
        <title>The Global Catalogue of Microorganisms (GCM) 10K type strain sequencing project: providing services to taxonomists for standard genome sequencing and annotation.</title>
        <authorList>
            <consortium name="The Broad Institute Genomics Platform"/>
            <consortium name="The Broad Institute Genome Sequencing Center for Infectious Disease"/>
            <person name="Wu L."/>
            <person name="Ma J."/>
        </authorList>
    </citation>
    <scope>NUCLEOTIDE SEQUENCE [LARGE SCALE GENOMIC DNA]</scope>
    <source>
        <strain evidence="3">CCUG 63287</strain>
    </source>
</reference>
<keyword evidence="3" id="KW-1185">Reference proteome</keyword>
<keyword evidence="1" id="KW-1133">Transmembrane helix</keyword>
<name>A0ABV9JEX0_9LACT</name>